<proteinExistence type="predicted"/>
<dbReference type="AlphaFoldDB" id="A0A497XXX8"/>
<evidence type="ECO:0000313" key="2">
    <source>
        <dbReference type="Proteomes" id="UP000273898"/>
    </source>
</evidence>
<sequence length="46" mass="5637">MKNLYFRRESINLDLKRVSINLFAIFFLDLDWKPIDLLILNFNIHI</sequence>
<accession>A0A497XXX8</accession>
<reference evidence="1 2" key="1">
    <citation type="submission" date="2018-10" db="EMBL/GenBank/DDBJ databases">
        <title>Genomic Encyclopedia of Archaeal and Bacterial Type Strains, Phase II (KMG-II): from individual species to whole genera.</title>
        <authorList>
            <person name="Goeker M."/>
        </authorList>
    </citation>
    <scope>NUCLEOTIDE SEQUENCE [LARGE SCALE GENOMIC DNA]</scope>
    <source>
        <strain evidence="1 2">DSM 19624</strain>
    </source>
</reference>
<organism evidence="1 2">
    <name type="scientific">Pedobacter alluvionis</name>
    <dbReference type="NCBI Taxonomy" id="475253"/>
    <lineage>
        <taxon>Bacteria</taxon>
        <taxon>Pseudomonadati</taxon>
        <taxon>Bacteroidota</taxon>
        <taxon>Sphingobacteriia</taxon>
        <taxon>Sphingobacteriales</taxon>
        <taxon>Sphingobacteriaceae</taxon>
        <taxon>Pedobacter</taxon>
    </lineage>
</organism>
<gene>
    <name evidence="1" type="ORF">BCL90_3307</name>
</gene>
<dbReference type="EMBL" id="RCCK01000012">
    <property type="protein sequence ID" value="RLJ74961.1"/>
    <property type="molecule type" value="Genomic_DNA"/>
</dbReference>
<evidence type="ECO:0000313" key="1">
    <source>
        <dbReference type="EMBL" id="RLJ74961.1"/>
    </source>
</evidence>
<name>A0A497XXX8_9SPHI</name>
<dbReference type="Proteomes" id="UP000273898">
    <property type="component" value="Unassembled WGS sequence"/>
</dbReference>
<comment type="caution">
    <text evidence="1">The sequence shown here is derived from an EMBL/GenBank/DDBJ whole genome shotgun (WGS) entry which is preliminary data.</text>
</comment>
<protein>
    <submittedName>
        <fullName evidence="1">Uncharacterized protein</fullName>
    </submittedName>
</protein>